<dbReference type="GO" id="GO:0003682">
    <property type="term" value="F:chromatin binding"/>
    <property type="evidence" value="ECO:0007669"/>
    <property type="project" value="TreeGrafter"/>
</dbReference>
<dbReference type="GO" id="GO:0045944">
    <property type="term" value="P:positive regulation of transcription by RNA polymerase II"/>
    <property type="evidence" value="ECO:0007669"/>
    <property type="project" value="TreeGrafter"/>
</dbReference>
<dbReference type="PANTHER" id="PTHR13578">
    <property type="entry name" value="ADDITIONAL SEX COMBS LIKE PROTEIN ASXL"/>
    <property type="match status" value="1"/>
</dbReference>
<reference evidence="2" key="1">
    <citation type="journal article" date="2023" name="Mol. Biol. Evol.">
        <title>Third-Generation Sequencing Reveals the Adaptive Role of the Epigenome in Three Deep-Sea Polychaetes.</title>
        <authorList>
            <person name="Perez M."/>
            <person name="Aroh O."/>
            <person name="Sun Y."/>
            <person name="Lan Y."/>
            <person name="Juniper S.K."/>
            <person name="Young C.R."/>
            <person name="Angers B."/>
            <person name="Qian P.Y."/>
        </authorList>
    </citation>
    <scope>NUCLEOTIDE SEQUENCE</scope>
    <source>
        <strain evidence="2">R07B-5</strain>
    </source>
</reference>
<dbReference type="Proteomes" id="UP001209878">
    <property type="component" value="Unassembled WGS sequence"/>
</dbReference>
<evidence type="ECO:0000313" key="3">
    <source>
        <dbReference type="Proteomes" id="UP001209878"/>
    </source>
</evidence>
<dbReference type="EMBL" id="JAODUO010004820">
    <property type="protein sequence ID" value="KAK2142579.1"/>
    <property type="molecule type" value="Genomic_DNA"/>
</dbReference>
<protein>
    <recommendedName>
        <fullName evidence="1">Protein ASX-like PHD domain-containing protein</fullName>
    </recommendedName>
</protein>
<dbReference type="GO" id="GO:0035517">
    <property type="term" value="C:PR-DUB complex"/>
    <property type="evidence" value="ECO:0007669"/>
    <property type="project" value="TreeGrafter"/>
</dbReference>
<dbReference type="GO" id="GO:0009887">
    <property type="term" value="P:animal organ morphogenesis"/>
    <property type="evidence" value="ECO:0007669"/>
    <property type="project" value="TreeGrafter"/>
</dbReference>
<dbReference type="Pfam" id="PF13922">
    <property type="entry name" value="PHD_3"/>
    <property type="match status" value="1"/>
</dbReference>
<comment type="caution">
    <text evidence="2">The sequence shown here is derived from an EMBL/GenBank/DDBJ whole genome shotgun (WGS) entry which is preliminary data.</text>
</comment>
<organism evidence="2 3">
    <name type="scientific">Ridgeia piscesae</name>
    <name type="common">Tubeworm</name>
    <dbReference type="NCBI Taxonomy" id="27915"/>
    <lineage>
        <taxon>Eukaryota</taxon>
        <taxon>Metazoa</taxon>
        <taxon>Spiralia</taxon>
        <taxon>Lophotrochozoa</taxon>
        <taxon>Annelida</taxon>
        <taxon>Polychaeta</taxon>
        <taxon>Sedentaria</taxon>
        <taxon>Canalipalpata</taxon>
        <taxon>Sabellida</taxon>
        <taxon>Siboglinidae</taxon>
        <taxon>Ridgeia</taxon>
    </lineage>
</organism>
<name>A0AAD9IXM2_RIDPI</name>
<dbReference type="AlphaFoldDB" id="A0AAD9IXM2"/>
<accession>A0AAD9IXM2</accession>
<dbReference type="PANTHER" id="PTHR13578:SF20">
    <property type="entry name" value="POLYCOMB PROTEIN ASX"/>
    <property type="match status" value="1"/>
</dbReference>
<keyword evidence="3" id="KW-1185">Reference proteome</keyword>
<evidence type="ECO:0000259" key="1">
    <source>
        <dbReference type="Pfam" id="PF13922"/>
    </source>
</evidence>
<gene>
    <name evidence="2" type="ORF">NP493_4830g00004</name>
</gene>
<dbReference type="InterPro" id="IPR026905">
    <property type="entry name" value="ASX-like_PHD"/>
</dbReference>
<dbReference type="GO" id="GO:0003677">
    <property type="term" value="F:DNA binding"/>
    <property type="evidence" value="ECO:0007669"/>
    <property type="project" value="InterPro"/>
</dbReference>
<evidence type="ECO:0000313" key="2">
    <source>
        <dbReference type="EMBL" id="KAK2142579.1"/>
    </source>
</evidence>
<dbReference type="InterPro" id="IPR024811">
    <property type="entry name" value="ASX/ASX-like"/>
</dbReference>
<sequence>MHQTLPSGYHSQGVLVHMPVPAAQAVPVAQYPQTMLASNVPSSNPSVGDVAAIHAPGTTTEQSNCACNLKAMVMCQKCGAFCHDECIGPSKLCVHVQKKQKNLKKGKIFKKTQKKKIFKKIFFLKKNFWAPPGLGPPLFLNFFFFPPPFSL</sequence>
<feature type="domain" description="Protein ASX-like PHD" evidence="1">
    <location>
        <begin position="58"/>
        <end position="95"/>
    </location>
</feature>
<proteinExistence type="predicted"/>